<keyword evidence="3" id="KW-1185">Reference proteome</keyword>
<dbReference type="AlphaFoldDB" id="A0A0N1MUG0"/>
<protein>
    <submittedName>
        <fullName evidence="2">Uncharacterized protein</fullName>
    </submittedName>
</protein>
<feature type="transmembrane region" description="Helical" evidence="1">
    <location>
        <begin position="7"/>
        <end position="31"/>
    </location>
</feature>
<keyword evidence="1" id="KW-0472">Membrane</keyword>
<dbReference type="Proteomes" id="UP000037848">
    <property type="component" value="Unassembled WGS sequence"/>
</dbReference>
<evidence type="ECO:0000256" key="1">
    <source>
        <dbReference type="SAM" id="Phobius"/>
    </source>
</evidence>
<dbReference type="RefSeq" id="WP_054453300.1">
    <property type="nucleotide sequence ID" value="NZ_LHPH01000004.1"/>
</dbReference>
<dbReference type="EMBL" id="LHPH01000004">
    <property type="protein sequence ID" value="KPH64693.1"/>
    <property type="molecule type" value="Genomic_DNA"/>
</dbReference>
<evidence type="ECO:0000313" key="3">
    <source>
        <dbReference type="Proteomes" id="UP000037848"/>
    </source>
</evidence>
<gene>
    <name evidence="2" type="ORF">ADS77_05360</name>
</gene>
<reference evidence="2 3" key="1">
    <citation type="submission" date="2015-08" db="EMBL/GenBank/DDBJ databases">
        <title>Draft Genome Sequence of Pseudoalteromonas porphyrae UCD-SED14.</title>
        <authorList>
            <person name="Coil D.A."/>
            <person name="Jospin G."/>
            <person name="Lee R.D."/>
            <person name="Eisen J.A."/>
        </authorList>
    </citation>
    <scope>NUCLEOTIDE SEQUENCE [LARGE SCALE GENOMIC DNA]</scope>
    <source>
        <strain evidence="2 3">UCD-SED14</strain>
    </source>
</reference>
<proteinExistence type="predicted"/>
<organism evidence="2 3">
    <name type="scientific">Pseudoalteromonas porphyrae</name>
    <dbReference type="NCBI Taxonomy" id="187330"/>
    <lineage>
        <taxon>Bacteria</taxon>
        <taxon>Pseudomonadati</taxon>
        <taxon>Pseudomonadota</taxon>
        <taxon>Gammaproteobacteria</taxon>
        <taxon>Alteromonadales</taxon>
        <taxon>Pseudoalteromonadaceae</taxon>
        <taxon>Pseudoalteromonas</taxon>
    </lineage>
</organism>
<dbReference type="PATRIC" id="fig|187330.3.peg.2842"/>
<dbReference type="STRING" id="187330.AMS58_11150"/>
<dbReference type="OrthoDB" id="6315401at2"/>
<accession>A0A0N1MUG0</accession>
<evidence type="ECO:0000313" key="2">
    <source>
        <dbReference type="EMBL" id="KPH64693.1"/>
    </source>
</evidence>
<sequence length="757" mass="86275">MQYIKQLLKLLILLPLLVGIGFSGFSLYIWLGSAEPTSVRSEDETRSNVQWLSSDKALVFSFSPSRTHSIRVLSNAIFAQQLSLDKPVNYAIEYAFIDQQKQVISSHIYHHASKLTPLENEFQVKQIIEDRQALTVASGQSFYISPEQLKNVAAISLKLIPEDTQVMGVVVRVHAKTLNDNQDKNSTWLKLPLERRERATEYHSIGANALSMKEISNAVTYSWLKLAPQGIPSIDFKSDILYETLPYNVVTYDFSSQQLNLGDYYTDASLCASITLGEPDTLHFTKSAAITPILTWYDLNQYLPPKRVVVEQGANKPLSFTTEPLAAGLVTICSQEPLLTTWSLVSQQELTTAQDSYYLISEPMSARYDVEPNSDLAIELRSATRNAVTVSVLDQSNQVIDDFEVYYDGGISAFDRVILDSTQRQQVAQAKTFYLRVGKNAAAIKINSKHDALVRIKSRNSLFNYQRTVCHLNCFEDETFHNIAAWYEQQASNHYIFSEKEMLVNIRVFAAPPEIEQKDTFYQSSDLSKQLSLSNVALVYSPDKYFLEPTEPSQFHFAKMNNKQLIQKSTNIKSTTPASIIYQLNKNTAKEIDLKDTDFEQLARVEDSSKTIYQNWQGERPWIKQRLYKLTANKAVTLNYPTLRPKSVVVKIYSNKENDDVVLNLSQHAKYFSGLKEEYSIAKKRYRLLPSSLSEAFLIHPKDSRLYSYPAITNQITADIQAIHSIRVTTDKDVWVAVLEEYSKEEVKVRWWNDDSL</sequence>
<name>A0A0N1MUG0_9GAMM</name>
<comment type="caution">
    <text evidence="2">The sequence shown here is derived from an EMBL/GenBank/DDBJ whole genome shotgun (WGS) entry which is preliminary data.</text>
</comment>
<keyword evidence="1" id="KW-0812">Transmembrane</keyword>
<keyword evidence="1" id="KW-1133">Transmembrane helix</keyword>